<dbReference type="PANTHER" id="PTHR43201">
    <property type="entry name" value="ACYL-COA SYNTHETASE"/>
    <property type="match status" value="1"/>
</dbReference>
<evidence type="ECO:0000313" key="6">
    <source>
        <dbReference type="Proteomes" id="UP000265509"/>
    </source>
</evidence>
<keyword evidence="6" id="KW-1185">Reference proteome</keyword>
<proteinExistence type="inferred from homology"/>
<dbReference type="Gene3D" id="3.40.50.12780">
    <property type="entry name" value="N-terminal domain of ligase-like"/>
    <property type="match status" value="1"/>
</dbReference>
<evidence type="ECO:0000259" key="4">
    <source>
        <dbReference type="Pfam" id="PF13193"/>
    </source>
</evidence>
<dbReference type="Gene3D" id="3.30.300.30">
    <property type="match status" value="1"/>
</dbReference>
<gene>
    <name evidence="5" type="ORF">DWB85_04110</name>
</gene>
<dbReference type="InterPro" id="IPR042099">
    <property type="entry name" value="ANL_N_sf"/>
</dbReference>
<dbReference type="EMBL" id="QRAN01000003">
    <property type="protein sequence ID" value="RLQ23159.1"/>
    <property type="molecule type" value="Genomic_DNA"/>
</dbReference>
<dbReference type="Pfam" id="PF13193">
    <property type="entry name" value="AMP-binding_C"/>
    <property type="match status" value="1"/>
</dbReference>
<comment type="similarity">
    <text evidence="1">Belongs to the ATP-dependent AMP-binding enzyme family.</text>
</comment>
<evidence type="ECO:0000259" key="3">
    <source>
        <dbReference type="Pfam" id="PF00501"/>
    </source>
</evidence>
<evidence type="ECO:0000256" key="1">
    <source>
        <dbReference type="ARBA" id="ARBA00006432"/>
    </source>
</evidence>
<feature type="domain" description="AMP-dependent synthetase/ligase" evidence="3">
    <location>
        <begin position="50"/>
        <end position="427"/>
    </location>
</feature>
<dbReference type="InterPro" id="IPR045851">
    <property type="entry name" value="AMP-bd_C_sf"/>
</dbReference>
<reference evidence="5 6" key="1">
    <citation type="submission" date="2018-07" db="EMBL/GenBank/DDBJ databases">
        <title>Halioglobus sp. genome submission.</title>
        <authorList>
            <person name="Ye M.-Q."/>
            <person name="Du Z.-J."/>
        </authorList>
    </citation>
    <scope>NUCLEOTIDE SEQUENCE [LARGE SCALE GENOMIC DNA]</scope>
    <source>
        <strain evidence="5 6">U0301</strain>
    </source>
</reference>
<dbReference type="Pfam" id="PF00501">
    <property type="entry name" value="AMP-binding"/>
    <property type="match status" value="1"/>
</dbReference>
<dbReference type="InterPro" id="IPR020845">
    <property type="entry name" value="AMP-binding_CS"/>
</dbReference>
<dbReference type="SUPFAM" id="SSF56801">
    <property type="entry name" value="Acetyl-CoA synthetase-like"/>
    <property type="match status" value="1"/>
</dbReference>
<comment type="caution">
    <text evidence="5">The sequence shown here is derived from an EMBL/GenBank/DDBJ whole genome shotgun (WGS) entry which is preliminary data.</text>
</comment>
<dbReference type="AlphaFoldDB" id="A0A3L7E2B6"/>
<dbReference type="PANTHER" id="PTHR43201:SF5">
    <property type="entry name" value="MEDIUM-CHAIN ACYL-COA LIGASE ACSF2, MITOCHONDRIAL"/>
    <property type="match status" value="1"/>
</dbReference>
<dbReference type="GO" id="GO:0031956">
    <property type="term" value="F:medium-chain fatty acid-CoA ligase activity"/>
    <property type="evidence" value="ECO:0007669"/>
    <property type="project" value="TreeGrafter"/>
</dbReference>
<sequence>MTVSGTEINNKKTELTGPGAFFEVEDVQLANGRYKAYKHAPRTAAEIINNARNHGELEFLVYEEQRYSYNRFFSAVDALAAQFQDDFEIEKGDRIAIAMRNNVEWMIAYVAATLVGAIVVPINSWGKTAELAYAISDCGAGLLVCDEARFRLIADKLPGMNINGIVVPASDEFVRPDYIALFDDVISAGEEQTFRTVDIYPEDDAVILYTSGSTGLPKGVLHRHGAIGQALMNLMFPGLLVAEFEGGPREYRGGAERETPMLTVPLFHATGLLGGLYLPLAMGHKVVMMYRWDSTRALELIEREKITGLATVPAILQDLLSHPDYASYDTRSLMRVSAAGAATPAGLPDLIQNRVEEPSSSAGYGMTETLAVGATMSGALFDFKPDAAGIPSPIMEFRFVDAAGRQLADGEPGEIELRGITCTPGYWQKPEANASTFSEDGWMKTGDVGRIDADGYLHITGRIKEIVIRGGENIYPGEIEQAAYECPGVREVVVFGEPDEAMGEELVMVAYLDPGQQLTEAELRAFLQQRLAGYKVPRTIRFSDQPLPRNASEKLHKLKVKESFLGQQAG</sequence>
<dbReference type="OrthoDB" id="9803968at2"/>
<feature type="domain" description="AMP-binding enzyme C-terminal" evidence="4">
    <location>
        <begin position="478"/>
        <end position="554"/>
    </location>
</feature>
<accession>A0A3L7E2B6</accession>
<dbReference type="InterPro" id="IPR000873">
    <property type="entry name" value="AMP-dep_synth/lig_dom"/>
</dbReference>
<dbReference type="RefSeq" id="WP_117952926.1">
    <property type="nucleotide sequence ID" value="NZ_QRAN01000003.1"/>
</dbReference>
<organism evidence="5 6">
    <name type="scientific">Seongchinamella sediminis</name>
    <dbReference type="NCBI Taxonomy" id="2283635"/>
    <lineage>
        <taxon>Bacteria</taxon>
        <taxon>Pseudomonadati</taxon>
        <taxon>Pseudomonadota</taxon>
        <taxon>Gammaproteobacteria</taxon>
        <taxon>Cellvibrionales</taxon>
        <taxon>Halieaceae</taxon>
        <taxon>Seongchinamella</taxon>
    </lineage>
</organism>
<keyword evidence="2" id="KW-0436">Ligase</keyword>
<evidence type="ECO:0000313" key="5">
    <source>
        <dbReference type="EMBL" id="RLQ23159.1"/>
    </source>
</evidence>
<evidence type="ECO:0000256" key="2">
    <source>
        <dbReference type="ARBA" id="ARBA00022598"/>
    </source>
</evidence>
<dbReference type="PROSITE" id="PS00455">
    <property type="entry name" value="AMP_BINDING"/>
    <property type="match status" value="1"/>
</dbReference>
<dbReference type="Proteomes" id="UP000265509">
    <property type="component" value="Unassembled WGS sequence"/>
</dbReference>
<name>A0A3L7E2B6_9GAMM</name>
<protein>
    <submittedName>
        <fullName evidence="5">AMP-binding protein</fullName>
    </submittedName>
</protein>
<dbReference type="InterPro" id="IPR025110">
    <property type="entry name" value="AMP-bd_C"/>
</dbReference>
<dbReference type="GO" id="GO:0006631">
    <property type="term" value="P:fatty acid metabolic process"/>
    <property type="evidence" value="ECO:0007669"/>
    <property type="project" value="TreeGrafter"/>
</dbReference>